<keyword evidence="2" id="KW-1185">Reference proteome</keyword>
<dbReference type="InterPro" id="IPR043502">
    <property type="entry name" value="DNA/RNA_pol_sf"/>
</dbReference>
<accession>A0ABQ9DHW2</accession>
<dbReference type="InterPro" id="IPR051320">
    <property type="entry name" value="Viral_Replic_Matur_Polypro"/>
</dbReference>
<reference evidence="1" key="1">
    <citation type="submission" date="2019-10" db="EMBL/GenBank/DDBJ databases">
        <authorList>
            <person name="Soares A.E.R."/>
            <person name="Aleixo A."/>
            <person name="Schneider P."/>
            <person name="Miyaki C.Y."/>
            <person name="Schneider M.P."/>
            <person name="Mello C."/>
            <person name="Vasconcelos A.T.R."/>
        </authorList>
    </citation>
    <scope>NUCLEOTIDE SEQUENCE</scope>
    <source>
        <tissue evidence="1">Muscle</tissue>
    </source>
</reference>
<gene>
    <name evidence="1" type="ORF">WISP_52216</name>
</gene>
<evidence type="ECO:0008006" key="3">
    <source>
        <dbReference type="Google" id="ProtNLM"/>
    </source>
</evidence>
<sequence>MDRRDYKSKYKMNKNIYEIKDHQATLEKGGVPEHLQYIDDIIVWGDTAEEVFEKGEKIIQILLRAGLAIRKSKVKEPAKKIQFLRVKWQDGQRQIPTEVTKIVAMAPQTNKKETQAFLGAMGFWRMHIPGYNKIVSPLYLVTHKNKFQWGPEQQQAFKQFK</sequence>
<name>A0ABQ9DHW2_9PASS</name>
<comment type="caution">
    <text evidence="1">The sequence shown here is derived from an EMBL/GenBank/DDBJ whole genome shotgun (WGS) entry which is preliminary data.</text>
</comment>
<organism evidence="1 2">
    <name type="scientific">Willisornis vidua</name>
    <name type="common">Xingu scale-backed antbird</name>
    <dbReference type="NCBI Taxonomy" id="1566151"/>
    <lineage>
        <taxon>Eukaryota</taxon>
        <taxon>Metazoa</taxon>
        <taxon>Chordata</taxon>
        <taxon>Craniata</taxon>
        <taxon>Vertebrata</taxon>
        <taxon>Euteleostomi</taxon>
        <taxon>Archelosauria</taxon>
        <taxon>Archosauria</taxon>
        <taxon>Dinosauria</taxon>
        <taxon>Saurischia</taxon>
        <taxon>Theropoda</taxon>
        <taxon>Coelurosauria</taxon>
        <taxon>Aves</taxon>
        <taxon>Neognathae</taxon>
        <taxon>Neoaves</taxon>
        <taxon>Telluraves</taxon>
        <taxon>Australaves</taxon>
        <taxon>Passeriformes</taxon>
        <taxon>Thamnophilidae</taxon>
        <taxon>Willisornis</taxon>
    </lineage>
</organism>
<evidence type="ECO:0000313" key="1">
    <source>
        <dbReference type="EMBL" id="KAJ7419731.1"/>
    </source>
</evidence>
<dbReference type="EMBL" id="WHWB01033463">
    <property type="protein sequence ID" value="KAJ7419731.1"/>
    <property type="molecule type" value="Genomic_DNA"/>
</dbReference>
<dbReference type="SUPFAM" id="SSF56672">
    <property type="entry name" value="DNA/RNA polymerases"/>
    <property type="match status" value="1"/>
</dbReference>
<dbReference type="InterPro" id="IPR043128">
    <property type="entry name" value="Rev_trsase/Diguanyl_cyclase"/>
</dbReference>
<protein>
    <recommendedName>
        <fullName evidence="3">Reverse transcriptase domain-containing protein</fullName>
    </recommendedName>
</protein>
<dbReference type="PANTHER" id="PTHR33064:SF29">
    <property type="entry name" value="PEPTIDASE A2 DOMAIN-CONTAINING PROTEIN-RELATED"/>
    <property type="match status" value="1"/>
</dbReference>
<dbReference type="Proteomes" id="UP001145742">
    <property type="component" value="Unassembled WGS sequence"/>
</dbReference>
<dbReference type="PANTHER" id="PTHR33064">
    <property type="entry name" value="POL PROTEIN"/>
    <property type="match status" value="1"/>
</dbReference>
<dbReference type="Gene3D" id="3.30.70.270">
    <property type="match status" value="2"/>
</dbReference>
<proteinExistence type="predicted"/>
<evidence type="ECO:0000313" key="2">
    <source>
        <dbReference type="Proteomes" id="UP001145742"/>
    </source>
</evidence>